<evidence type="ECO:0000256" key="4">
    <source>
        <dbReference type="ARBA" id="ARBA00023027"/>
    </source>
</evidence>
<dbReference type="Pfam" id="PF05222">
    <property type="entry name" value="AlaDh_PNT_N"/>
    <property type="match status" value="1"/>
</dbReference>
<dbReference type="SUPFAM" id="SSF52283">
    <property type="entry name" value="Formate/glycerate dehydrogenase catalytic domain-like"/>
    <property type="match status" value="1"/>
</dbReference>
<proteinExistence type="inferred from homology"/>
<dbReference type="SUPFAM" id="SSF51735">
    <property type="entry name" value="NAD(P)-binding Rossmann-fold domains"/>
    <property type="match status" value="1"/>
</dbReference>
<reference evidence="8" key="1">
    <citation type="journal article" date="2019" name="Int. J. Syst. Evol. Microbiol.">
        <title>The Global Catalogue of Microorganisms (GCM) 10K type strain sequencing project: providing services to taxonomists for standard genome sequencing and annotation.</title>
        <authorList>
            <consortium name="The Broad Institute Genomics Platform"/>
            <consortium name="The Broad Institute Genome Sequencing Center for Infectious Disease"/>
            <person name="Wu L."/>
            <person name="Ma J."/>
        </authorList>
    </citation>
    <scope>NUCLEOTIDE SEQUENCE [LARGE SCALE GENOMIC DNA]</scope>
    <source>
        <strain evidence="8">CECT 7798</strain>
    </source>
</reference>
<evidence type="ECO:0000313" key="7">
    <source>
        <dbReference type="EMBL" id="MFC3758449.1"/>
    </source>
</evidence>
<dbReference type="RefSeq" id="WP_290300324.1">
    <property type="nucleotide sequence ID" value="NZ_JAUFQR010000001.1"/>
</dbReference>
<keyword evidence="3" id="KW-0560">Oxidoreductase</keyword>
<comment type="caution">
    <text evidence="7">The sequence shown here is derived from an EMBL/GenBank/DDBJ whole genome shotgun (WGS) entry which is preliminary data.</text>
</comment>
<dbReference type="InterPro" id="IPR007886">
    <property type="entry name" value="AlaDH/PNT_N"/>
</dbReference>
<gene>
    <name evidence="7" type="ORF">ACFONJ_20910</name>
</gene>
<organism evidence="7 8">
    <name type="scientific">Chryseobacterium tructae</name>
    <dbReference type="NCBI Taxonomy" id="1037380"/>
    <lineage>
        <taxon>Bacteria</taxon>
        <taxon>Pseudomonadati</taxon>
        <taxon>Bacteroidota</taxon>
        <taxon>Flavobacteriia</taxon>
        <taxon>Flavobacteriales</taxon>
        <taxon>Weeksellaceae</taxon>
        <taxon>Chryseobacterium group</taxon>
        <taxon>Chryseobacterium</taxon>
    </lineage>
</organism>
<evidence type="ECO:0000313" key="8">
    <source>
        <dbReference type="Proteomes" id="UP001595735"/>
    </source>
</evidence>
<evidence type="ECO:0000259" key="5">
    <source>
        <dbReference type="SMART" id="SM01002"/>
    </source>
</evidence>
<keyword evidence="8" id="KW-1185">Reference proteome</keyword>
<dbReference type="InterPro" id="IPR007698">
    <property type="entry name" value="AlaDH/PNT_NAD(H)-bd"/>
</dbReference>
<dbReference type="Pfam" id="PF01262">
    <property type="entry name" value="AlaDh_PNT_C"/>
    <property type="match status" value="1"/>
</dbReference>
<keyword evidence="4" id="KW-0520">NAD</keyword>
<protein>
    <recommendedName>
        <fullName evidence="2">alanine dehydrogenase</fullName>
        <ecNumber evidence="2">1.4.1.1</ecNumber>
    </recommendedName>
</protein>
<feature type="domain" description="Alanine dehydrogenase/pyridine nucleotide transhydrogenase NAD(H)-binding" evidence="5">
    <location>
        <begin position="178"/>
        <end position="321"/>
    </location>
</feature>
<name>A0ABV7Y0W7_9FLAO</name>
<dbReference type="InterPro" id="IPR008143">
    <property type="entry name" value="Ala_DH/PNT_CS2"/>
</dbReference>
<evidence type="ECO:0000256" key="3">
    <source>
        <dbReference type="ARBA" id="ARBA00023002"/>
    </source>
</evidence>
<dbReference type="CDD" id="cd05305">
    <property type="entry name" value="L-AlaDH"/>
    <property type="match status" value="1"/>
</dbReference>
<dbReference type="PANTHER" id="PTHR42795">
    <property type="entry name" value="ALANINE DEHYDROGENASE"/>
    <property type="match status" value="1"/>
</dbReference>
<dbReference type="EMBL" id="JBHRYO010000002">
    <property type="protein sequence ID" value="MFC3758449.1"/>
    <property type="molecule type" value="Genomic_DNA"/>
</dbReference>
<dbReference type="InterPro" id="IPR008141">
    <property type="entry name" value="Ala_DH"/>
</dbReference>
<evidence type="ECO:0000256" key="1">
    <source>
        <dbReference type="ARBA" id="ARBA00005689"/>
    </source>
</evidence>
<feature type="domain" description="Alanine dehydrogenase/pyridine nucleotide transhydrogenase N-terminal" evidence="6">
    <location>
        <begin position="33"/>
        <end position="166"/>
    </location>
</feature>
<dbReference type="EC" id="1.4.1.1" evidence="2"/>
<evidence type="ECO:0000259" key="6">
    <source>
        <dbReference type="SMART" id="SM01003"/>
    </source>
</evidence>
<dbReference type="PROSITE" id="PS00837">
    <property type="entry name" value="ALADH_PNT_2"/>
    <property type="match status" value="1"/>
</dbReference>
<dbReference type="PANTHER" id="PTHR42795:SF1">
    <property type="entry name" value="ALANINE DEHYDROGENASE"/>
    <property type="match status" value="1"/>
</dbReference>
<evidence type="ECO:0000256" key="2">
    <source>
        <dbReference type="ARBA" id="ARBA00012897"/>
    </source>
</evidence>
<dbReference type="Proteomes" id="UP001595735">
    <property type="component" value="Unassembled WGS sequence"/>
</dbReference>
<accession>A0ABV7Y0W7</accession>
<comment type="similarity">
    <text evidence="1">Belongs to the AlaDH/PNT family.</text>
</comment>
<dbReference type="SMART" id="SM01002">
    <property type="entry name" value="AlaDh_PNT_C"/>
    <property type="match status" value="1"/>
</dbReference>
<sequence length="396" mass="44190">MSTNIFTPFTEEELMPKEEKLEVIKKGKQFSIGIPKETCLNERRTCITPDAVQVLVEHGHEIIVESGAGQGSFFTDLQYSESGAKITNDPKEAFGQDLILKINPPTLDEIDFMKPNTYMVSALQINLRDKEYFLKLAEKKINAIAFEFIVDEYKQLALVRLIGEIAGTVSILYASELLALSNGLMLGGITGVRPAEVVILGAGIVGEFATKAAIGLGASVKVFDNSLSKLRRLHTMVDSRVPTSIIDPKELSKSLRRADVVIGALPRLNMTPIVTEDMVMKMKKGSVIIDITIDNGKVIETSELTTMDDPYIIKHGVIHCGLPNLTSRMPRTTTKAISNFFLSYILNYDEEGGFENMLIRKNEMKQSLYMYKGRHTKKIICDRFGLTYHDINLLIF</sequence>
<dbReference type="Gene3D" id="3.40.50.720">
    <property type="entry name" value="NAD(P)-binding Rossmann-like Domain"/>
    <property type="match status" value="2"/>
</dbReference>
<dbReference type="InterPro" id="IPR036291">
    <property type="entry name" value="NAD(P)-bd_dom_sf"/>
</dbReference>
<dbReference type="SMART" id="SM01003">
    <property type="entry name" value="AlaDh_PNT_N"/>
    <property type="match status" value="1"/>
</dbReference>